<keyword evidence="2" id="KW-0547">Nucleotide-binding</keyword>
<proteinExistence type="predicted"/>
<dbReference type="InterPro" id="IPR027417">
    <property type="entry name" value="P-loop_NTPase"/>
</dbReference>
<evidence type="ECO:0000313" key="5">
    <source>
        <dbReference type="EMBL" id="AWK15344.1"/>
    </source>
</evidence>
<accession>A0A2U8I3K2</accession>
<dbReference type="Proteomes" id="UP000261875">
    <property type="component" value="Chromosome"/>
</dbReference>
<dbReference type="EMBL" id="CP021659">
    <property type="protein sequence ID" value="AWK14138.1"/>
    <property type="molecule type" value="Genomic_DNA"/>
</dbReference>
<dbReference type="AlphaFoldDB" id="A0A2U8I3K2"/>
<dbReference type="CDD" id="cd00009">
    <property type="entry name" value="AAA"/>
    <property type="match status" value="1"/>
</dbReference>
<dbReference type="PANTHER" id="PTHR30050">
    <property type="entry name" value="CHROMOSOMAL REPLICATION INITIATOR PROTEIN DNAA"/>
    <property type="match status" value="1"/>
</dbReference>
<name>A0A2U8I3K2_9GAMM</name>
<dbReference type="InterPro" id="IPR002611">
    <property type="entry name" value="IstB_ATP-bd"/>
</dbReference>
<protein>
    <submittedName>
        <fullName evidence="2">ATP-binding protein</fullName>
    </submittedName>
</protein>
<evidence type="ECO:0000313" key="2">
    <source>
        <dbReference type="EMBL" id="AWK13707.1"/>
    </source>
</evidence>
<evidence type="ECO:0000313" key="6">
    <source>
        <dbReference type="Proteomes" id="UP000261875"/>
    </source>
</evidence>
<dbReference type="EMBL" id="CP021659">
    <property type="protein sequence ID" value="AWK15276.1"/>
    <property type="molecule type" value="Genomic_DNA"/>
</dbReference>
<dbReference type="KEGG" id="fsm:CCS41_00420"/>
<dbReference type="Gene3D" id="3.40.50.300">
    <property type="entry name" value="P-loop containing nucleotide triphosphate hydrolases"/>
    <property type="match status" value="1"/>
</dbReference>
<dbReference type="GO" id="GO:0005524">
    <property type="term" value="F:ATP binding"/>
    <property type="evidence" value="ECO:0007669"/>
    <property type="project" value="UniProtKB-KW"/>
</dbReference>
<evidence type="ECO:0000259" key="1">
    <source>
        <dbReference type="Pfam" id="PF01695"/>
    </source>
</evidence>
<dbReference type="RefSeq" id="WP_119797197.1">
    <property type="nucleotide sequence ID" value="NZ_CP021659.1"/>
</dbReference>
<gene>
    <name evidence="4" type="ORF">CCS41_00420</name>
    <name evidence="2" type="ORF">CCS41_03170</name>
    <name evidence="5" type="ORF">CCS41_05585</name>
    <name evidence="3" type="ORF">CCS41_06035</name>
</gene>
<feature type="domain" description="IstB-like ATP-binding" evidence="1">
    <location>
        <begin position="98"/>
        <end position="267"/>
    </location>
</feature>
<dbReference type="KEGG" id="fsm:CCS41_06035"/>
<dbReference type="GO" id="GO:0006260">
    <property type="term" value="P:DNA replication"/>
    <property type="evidence" value="ECO:0007669"/>
    <property type="project" value="TreeGrafter"/>
</dbReference>
<organism evidence="2 6">
    <name type="scientific">Candidatus Fukatsuia symbiotica</name>
    <dbReference type="NCBI Taxonomy" id="1878942"/>
    <lineage>
        <taxon>Bacteria</taxon>
        <taxon>Pseudomonadati</taxon>
        <taxon>Pseudomonadota</taxon>
        <taxon>Gammaproteobacteria</taxon>
        <taxon>Enterobacterales</taxon>
        <taxon>Yersiniaceae</taxon>
        <taxon>Candidatus Fukatsuia</taxon>
    </lineage>
</organism>
<keyword evidence="6" id="KW-1185">Reference proteome</keyword>
<dbReference type="KEGG" id="fsm:CCS41_03170"/>
<dbReference type="KEGG" id="fsm:CCS41_05585"/>
<keyword evidence="2" id="KW-0067">ATP-binding</keyword>
<dbReference type="EMBL" id="CP021659">
    <property type="protein sequence ID" value="AWK13707.1"/>
    <property type="molecule type" value="Genomic_DNA"/>
</dbReference>
<dbReference type="Pfam" id="PF01695">
    <property type="entry name" value="IstB_IS21"/>
    <property type="match status" value="1"/>
</dbReference>
<evidence type="ECO:0000313" key="4">
    <source>
        <dbReference type="EMBL" id="AWK15276.1"/>
    </source>
</evidence>
<dbReference type="OrthoDB" id="5956003at2"/>
<evidence type="ECO:0000313" key="3">
    <source>
        <dbReference type="EMBL" id="AWK14138.1"/>
    </source>
</evidence>
<dbReference type="EMBL" id="CP021659">
    <property type="protein sequence ID" value="AWK15344.1"/>
    <property type="molecule type" value="Genomic_DNA"/>
</dbReference>
<dbReference type="SUPFAM" id="SSF52540">
    <property type="entry name" value="P-loop containing nucleoside triphosphate hydrolases"/>
    <property type="match status" value="1"/>
</dbReference>
<sequence>MNVIEKIENSRQQQDLTFLEDRLKSARAPLKEIAGVRVDVAEVLCPQHGAFEQRCRTLQGFANVQQKTDCPACLHEKITVLKKNIASDQQRNQAQLIKNLLSQTGIPARFTTASFESYQPINAESLRCQKVCQAYAQKWHERLAQGGGLVMCGKPGTGKNHLAVAIAKHIITTHHASVVLTSALRITREVKSTWAKDATQTESEVIKHYTGVDMLIIDEIGVQFGSEAEKLILFEIINTRYENMKPTLLLSNLPKEDLTTYLGERVLDRMNEGGGCTLAFTWESYRARAV</sequence>
<dbReference type="PANTHER" id="PTHR30050:SF4">
    <property type="entry name" value="ATP-BINDING PROTEIN RV3427C IN INSERTION SEQUENCE-RELATED"/>
    <property type="match status" value="1"/>
</dbReference>
<reference evidence="2 6" key="1">
    <citation type="submission" date="2017-05" db="EMBL/GenBank/DDBJ databases">
        <title>Genome sequence of Candidatus Fukatsuia symbiotica and Candidatus Hamiltonella defensa from Acyrthosiphon pisum strain 5D.</title>
        <authorList>
            <person name="Patel V.A."/>
            <person name="Chevignon G."/>
            <person name="Russell J.A."/>
            <person name="Oliver K.M."/>
        </authorList>
    </citation>
    <scope>NUCLEOTIDE SEQUENCE [LARGE SCALE GENOMIC DNA]</scope>
    <source>
        <strain evidence="2 6">5D</strain>
    </source>
</reference>